<feature type="transmembrane region" description="Helical" evidence="7">
    <location>
        <begin position="90"/>
        <end position="114"/>
    </location>
</feature>
<feature type="transmembrane region" description="Helical" evidence="7">
    <location>
        <begin position="155"/>
        <end position="179"/>
    </location>
</feature>
<dbReference type="PROSITE" id="PS00216">
    <property type="entry name" value="SUGAR_TRANSPORT_1"/>
    <property type="match status" value="1"/>
</dbReference>
<dbReference type="PANTHER" id="PTHR43045:SF2">
    <property type="entry name" value="INNER MEMBRANE METABOLITE TRANSPORT PROTEIN YHJE"/>
    <property type="match status" value="1"/>
</dbReference>
<dbReference type="InterPro" id="IPR005829">
    <property type="entry name" value="Sugar_transporter_CS"/>
</dbReference>
<evidence type="ECO:0000313" key="10">
    <source>
        <dbReference type="Proteomes" id="UP000609879"/>
    </source>
</evidence>
<keyword evidence="3" id="KW-1003">Cell membrane</keyword>
<name>A0ABQ3YJI6_9ACTN</name>
<evidence type="ECO:0000256" key="7">
    <source>
        <dbReference type="SAM" id="Phobius"/>
    </source>
</evidence>
<feature type="transmembrane region" description="Helical" evidence="7">
    <location>
        <begin position="299"/>
        <end position="317"/>
    </location>
</feature>
<keyword evidence="5 7" id="KW-1133">Transmembrane helix</keyword>
<comment type="caution">
    <text evidence="9">The sequence shown here is derived from an EMBL/GenBank/DDBJ whole genome shotgun (WGS) entry which is preliminary data.</text>
</comment>
<keyword evidence="2" id="KW-0813">Transport</keyword>
<dbReference type="Gene3D" id="1.20.1250.20">
    <property type="entry name" value="MFS general substrate transporter like domains"/>
    <property type="match status" value="2"/>
</dbReference>
<keyword evidence="6 7" id="KW-0472">Membrane</keyword>
<evidence type="ECO:0000256" key="6">
    <source>
        <dbReference type="ARBA" id="ARBA00023136"/>
    </source>
</evidence>
<proteinExistence type="predicted"/>
<feature type="transmembrane region" description="Helical" evidence="7">
    <location>
        <begin position="233"/>
        <end position="255"/>
    </location>
</feature>
<evidence type="ECO:0000313" key="9">
    <source>
        <dbReference type="EMBL" id="GID80164.1"/>
    </source>
</evidence>
<evidence type="ECO:0000256" key="3">
    <source>
        <dbReference type="ARBA" id="ARBA00022475"/>
    </source>
</evidence>
<evidence type="ECO:0000256" key="2">
    <source>
        <dbReference type="ARBA" id="ARBA00022448"/>
    </source>
</evidence>
<sequence>MTGAAGGPMAQSGPMRVKVASCVGTTIEFYDFFLYGTAAALVFPQVFFPALGGAAGTVASFATYAVAFVARPLGSVVFGHVGDRFGARPALIATLLTMGIATAAIGALPGAAVLGVAAPIILVLLRLVQGLAVGGEWAGAVLLATESAPPGSRGWAAVFPQLGPPLAFGLANLTFLGLLEVSWRLPFLLSLVLVAVGLCVRHGIAVPPVPPVPSGERRRSPLREVLARQPREVILGGLAQTMPFAFFFTGTAYLTGYGTRAGLDRSVVLGIGAAAAVLFGAVVALAGAWSDRAGRRRPIIVACVLAVLWAPALFPVIDLGGPVAFAAGLGVTLSIFALAYGPVGSYLPELFRRGHRCTGAGVAYNLGSVVGGAIPPLVAPALAAAHGGVAVGGMLALTALISLACLLALPSYAPAIRSAARSAIA</sequence>
<feature type="domain" description="Major facilitator superfamily (MFS) profile" evidence="8">
    <location>
        <begin position="17"/>
        <end position="417"/>
    </location>
</feature>
<organism evidence="9 10">
    <name type="scientific">Paractinoplanes deccanensis</name>
    <dbReference type="NCBI Taxonomy" id="113561"/>
    <lineage>
        <taxon>Bacteria</taxon>
        <taxon>Bacillati</taxon>
        <taxon>Actinomycetota</taxon>
        <taxon>Actinomycetes</taxon>
        <taxon>Micromonosporales</taxon>
        <taxon>Micromonosporaceae</taxon>
        <taxon>Paractinoplanes</taxon>
    </lineage>
</organism>
<feature type="transmembrane region" description="Helical" evidence="7">
    <location>
        <begin position="267"/>
        <end position="287"/>
    </location>
</feature>
<feature type="transmembrane region" description="Helical" evidence="7">
    <location>
        <begin position="46"/>
        <end position="69"/>
    </location>
</feature>
<dbReference type="PANTHER" id="PTHR43045">
    <property type="entry name" value="SHIKIMATE TRANSPORTER"/>
    <property type="match status" value="1"/>
</dbReference>
<reference evidence="9 10" key="1">
    <citation type="submission" date="2021-01" db="EMBL/GenBank/DDBJ databases">
        <title>Whole genome shotgun sequence of Actinoplanes deccanensis NBRC 13994.</title>
        <authorList>
            <person name="Komaki H."/>
            <person name="Tamura T."/>
        </authorList>
    </citation>
    <scope>NUCLEOTIDE SEQUENCE [LARGE SCALE GENOMIC DNA]</scope>
    <source>
        <strain evidence="9 10">NBRC 13994</strain>
    </source>
</reference>
<dbReference type="InterPro" id="IPR011701">
    <property type="entry name" value="MFS"/>
</dbReference>
<dbReference type="SUPFAM" id="SSF103473">
    <property type="entry name" value="MFS general substrate transporter"/>
    <property type="match status" value="1"/>
</dbReference>
<accession>A0ABQ3YJI6</accession>
<dbReference type="Proteomes" id="UP000609879">
    <property type="component" value="Unassembled WGS sequence"/>
</dbReference>
<protein>
    <submittedName>
        <fullName evidence="9">MFS transporter</fullName>
    </submittedName>
</protein>
<evidence type="ECO:0000256" key="1">
    <source>
        <dbReference type="ARBA" id="ARBA00004651"/>
    </source>
</evidence>
<dbReference type="Pfam" id="PF07690">
    <property type="entry name" value="MFS_1"/>
    <property type="match status" value="1"/>
</dbReference>
<feature type="transmembrane region" description="Helical" evidence="7">
    <location>
        <begin position="389"/>
        <end position="409"/>
    </location>
</feature>
<keyword evidence="10" id="KW-1185">Reference proteome</keyword>
<gene>
    <name evidence="9" type="ORF">Ade02nite_88050</name>
</gene>
<evidence type="ECO:0000256" key="5">
    <source>
        <dbReference type="ARBA" id="ARBA00022989"/>
    </source>
</evidence>
<feature type="transmembrane region" description="Helical" evidence="7">
    <location>
        <begin position="323"/>
        <end position="341"/>
    </location>
</feature>
<keyword evidence="4 7" id="KW-0812">Transmembrane</keyword>
<dbReference type="InterPro" id="IPR020846">
    <property type="entry name" value="MFS_dom"/>
</dbReference>
<comment type="subcellular location">
    <subcellularLocation>
        <location evidence="1">Cell membrane</location>
        <topology evidence="1">Multi-pass membrane protein</topology>
    </subcellularLocation>
</comment>
<dbReference type="PROSITE" id="PS50850">
    <property type="entry name" value="MFS"/>
    <property type="match status" value="1"/>
</dbReference>
<feature type="transmembrane region" description="Helical" evidence="7">
    <location>
        <begin position="362"/>
        <end position="383"/>
    </location>
</feature>
<dbReference type="InterPro" id="IPR036259">
    <property type="entry name" value="MFS_trans_sf"/>
</dbReference>
<dbReference type="EMBL" id="BOMI01000186">
    <property type="protein sequence ID" value="GID80164.1"/>
    <property type="molecule type" value="Genomic_DNA"/>
</dbReference>
<dbReference type="PROSITE" id="PS00217">
    <property type="entry name" value="SUGAR_TRANSPORT_2"/>
    <property type="match status" value="1"/>
</dbReference>
<evidence type="ECO:0000256" key="4">
    <source>
        <dbReference type="ARBA" id="ARBA00022692"/>
    </source>
</evidence>
<evidence type="ECO:0000259" key="8">
    <source>
        <dbReference type="PROSITE" id="PS50850"/>
    </source>
</evidence>